<dbReference type="InterPro" id="IPR040079">
    <property type="entry name" value="Glutathione_S-Trfase"/>
</dbReference>
<dbReference type="GO" id="GO:0005737">
    <property type="term" value="C:cytoplasm"/>
    <property type="evidence" value="ECO:0007669"/>
    <property type="project" value="UniProtKB-ARBA"/>
</dbReference>
<evidence type="ECO:0000256" key="4">
    <source>
        <dbReference type="ARBA" id="ARBA00047960"/>
    </source>
</evidence>
<accession>A0A2J6RDC3</accession>
<dbReference type="PANTHER" id="PTHR44051">
    <property type="entry name" value="GLUTATHIONE S-TRANSFERASE-RELATED"/>
    <property type="match status" value="1"/>
</dbReference>
<gene>
    <name evidence="8" type="ORF">L207DRAFT_532138</name>
</gene>
<evidence type="ECO:0000256" key="1">
    <source>
        <dbReference type="ARBA" id="ARBA00007409"/>
    </source>
</evidence>
<dbReference type="EC" id="2.5.1.18" evidence="2"/>
<dbReference type="GO" id="GO:0004364">
    <property type="term" value="F:glutathione transferase activity"/>
    <property type="evidence" value="ECO:0007669"/>
    <property type="project" value="UniProtKB-EC"/>
</dbReference>
<dbReference type="CDD" id="cd03046">
    <property type="entry name" value="GST_N_GTT1_like"/>
    <property type="match status" value="1"/>
</dbReference>
<dbReference type="SFLD" id="SFLDG00358">
    <property type="entry name" value="Main_(cytGST)"/>
    <property type="match status" value="1"/>
</dbReference>
<evidence type="ECO:0000259" key="6">
    <source>
        <dbReference type="PROSITE" id="PS50404"/>
    </source>
</evidence>
<dbReference type="STRING" id="1149755.A0A2J6RDC3"/>
<protein>
    <recommendedName>
        <fullName evidence="2">glutathione transferase</fullName>
        <ecNumber evidence="2">2.5.1.18</ecNumber>
    </recommendedName>
</protein>
<dbReference type="InterPro" id="IPR010987">
    <property type="entry name" value="Glutathione-S-Trfase_C-like"/>
</dbReference>
<evidence type="ECO:0000313" key="9">
    <source>
        <dbReference type="Proteomes" id="UP000235786"/>
    </source>
</evidence>
<feature type="transmembrane region" description="Helical" evidence="5">
    <location>
        <begin position="128"/>
        <end position="146"/>
    </location>
</feature>
<dbReference type="SFLD" id="SFLDS00019">
    <property type="entry name" value="Glutathione_Transferase_(cytos"/>
    <property type="match status" value="1"/>
</dbReference>
<dbReference type="CDD" id="cd03189">
    <property type="entry name" value="GST_C_GTT1_like"/>
    <property type="match status" value="1"/>
</dbReference>
<dbReference type="Gene3D" id="1.20.1050.10">
    <property type="match status" value="1"/>
</dbReference>
<dbReference type="SUPFAM" id="SSF47616">
    <property type="entry name" value="GST C-terminal domain-like"/>
    <property type="match status" value="1"/>
</dbReference>
<reference evidence="8 9" key="1">
    <citation type="submission" date="2016-04" db="EMBL/GenBank/DDBJ databases">
        <title>A degradative enzymes factory behind the ericoid mycorrhizal symbiosis.</title>
        <authorList>
            <consortium name="DOE Joint Genome Institute"/>
            <person name="Martino E."/>
            <person name="Morin E."/>
            <person name="Grelet G."/>
            <person name="Kuo A."/>
            <person name="Kohler A."/>
            <person name="Daghino S."/>
            <person name="Barry K."/>
            <person name="Choi C."/>
            <person name="Cichocki N."/>
            <person name="Clum A."/>
            <person name="Copeland A."/>
            <person name="Hainaut M."/>
            <person name="Haridas S."/>
            <person name="Labutti K."/>
            <person name="Lindquist E."/>
            <person name="Lipzen A."/>
            <person name="Khouja H.-R."/>
            <person name="Murat C."/>
            <person name="Ohm R."/>
            <person name="Olson A."/>
            <person name="Spatafora J."/>
            <person name="Veneault-Fourrey C."/>
            <person name="Henrissat B."/>
            <person name="Grigoriev I."/>
            <person name="Martin F."/>
            <person name="Perotto S."/>
        </authorList>
    </citation>
    <scope>NUCLEOTIDE SEQUENCE [LARGE SCALE GENOMIC DNA]</scope>
    <source>
        <strain evidence="8 9">F</strain>
    </source>
</reference>
<feature type="domain" description="GST N-terminal" evidence="6">
    <location>
        <begin position="9"/>
        <end position="97"/>
    </location>
</feature>
<name>A0A2J6RDC3_HYAVF</name>
<dbReference type="InterPro" id="IPR036282">
    <property type="entry name" value="Glutathione-S-Trfase_C_sf"/>
</dbReference>
<dbReference type="OrthoDB" id="2098326at2759"/>
<keyword evidence="5" id="KW-1133">Transmembrane helix</keyword>
<dbReference type="InterPro" id="IPR004045">
    <property type="entry name" value="Glutathione_S-Trfase_N"/>
</dbReference>
<dbReference type="InterPro" id="IPR004046">
    <property type="entry name" value="GST_C"/>
</dbReference>
<dbReference type="Proteomes" id="UP000235786">
    <property type="component" value="Unassembled WGS sequence"/>
</dbReference>
<evidence type="ECO:0000259" key="7">
    <source>
        <dbReference type="PROSITE" id="PS50405"/>
    </source>
</evidence>
<keyword evidence="5" id="KW-0812">Transmembrane</keyword>
<keyword evidence="3" id="KW-0808">Transferase</keyword>
<dbReference type="Pfam" id="PF13409">
    <property type="entry name" value="GST_N_2"/>
    <property type="match status" value="1"/>
</dbReference>
<keyword evidence="9" id="KW-1185">Reference proteome</keyword>
<evidence type="ECO:0000256" key="5">
    <source>
        <dbReference type="SAM" id="Phobius"/>
    </source>
</evidence>
<organism evidence="8 9">
    <name type="scientific">Hyaloscypha variabilis (strain UAMH 11265 / GT02V1 / F)</name>
    <name type="common">Meliniomyces variabilis</name>
    <dbReference type="NCBI Taxonomy" id="1149755"/>
    <lineage>
        <taxon>Eukaryota</taxon>
        <taxon>Fungi</taxon>
        <taxon>Dikarya</taxon>
        <taxon>Ascomycota</taxon>
        <taxon>Pezizomycotina</taxon>
        <taxon>Leotiomycetes</taxon>
        <taxon>Helotiales</taxon>
        <taxon>Hyaloscyphaceae</taxon>
        <taxon>Hyaloscypha</taxon>
        <taxon>Hyaloscypha variabilis</taxon>
    </lineage>
</organism>
<dbReference type="PROSITE" id="PS50405">
    <property type="entry name" value="GST_CTER"/>
    <property type="match status" value="1"/>
</dbReference>
<dbReference type="PROSITE" id="PS50404">
    <property type="entry name" value="GST_NTER"/>
    <property type="match status" value="1"/>
</dbReference>
<evidence type="ECO:0000313" key="8">
    <source>
        <dbReference type="EMBL" id="PMD36520.1"/>
    </source>
</evidence>
<comment type="similarity">
    <text evidence="1">Belongs to the GST superfamily.</text>
</comment>
<sequence length="258" mass="28777">MDSTQAVEQAKVKLYWLDKSRSQRVLWVLEELKVPYELEIFHRDKKTNFAPPELKKVHPLGKSPVIAVTAPGASEPVILAESAFIIEYLLDHFSNGSTLLPKRWKEGQEGKVGGETEEWLRFRYFMHYAEGSLMGFMVIALVAMNIKTAPVPFFIRPITNGIAGKIQSGFLEPNFTAHFTFLDGQLKTSGGNYICGPNLTGADILLSFPLIAGGSRAGLTKEKYPTLHAYVERLENEPGYKKAADKIIEIDGKFEATL</sequence>
<dbReference type="InterPro" id="IPR036249">
    <property type="entry name" value="Thioredoxin-like_sf"/>
</dbReference>
<dbReference type="AlphaFoldDB" id="A0A2J6RDC3"/>
<evidence type="ECO:0000256" key="2">
    <source>
        <dbReference type="ARBA" id="ARBA00012452"/>
    </source>
</evidence>
<feature type="domain" description="GST C-terminal" evidence="7">
    <location>
        <begin position="115"/>
        <end position="254"/>
    </location>
</feature>
<dbReference type="SUPFAM" id="SSF52833">
    <property type="entry name" value="Thioredoxin-like"/>
    <property type="match status" value="1"/>
</dbReference>
<dbReference type="GO" id="GO:0004602">
    <property type="term" value="F:glutathione peroxidase activity"/>
    <property type="evidence" value="ECO:0007669"/>
    <property type="project" value="UniProtKB-ARBA"/>
</dbReference>
<proteinExistence type="inferred from homology"/>
<dbReference type="FunFam" id="3.40.30.10:FF:000156">
    <property type="entry name" value="Glutathione S-transferase 1"/>
    <property type="match status" value="1"/>
</dbReference>
<dbReference type="Gene3D" id="3.40.30.10">
    <property type="entry name" value="Glutaredoxin"/>
    <property type="match status" value="1"/>
</dbReference>
<comment type="catalytic activity">
    <reaction evidence="4">
        <text>RX + glutathione = an S-substituted glutathione + a halide anion + H(+)</text>
        <dbReference type="Rhea" id="RHEA:16437"/>
        <dbReference type="ChEBI" id="CHEBI:15378"/>
        <dbReference type="ChEBI" id="CHEBI:16042"/>
        <dbReference type="ChEBI" id="CHEBI:17792"/>
        <dbReference type="ChEBI" id="CHEBI:57925"/>
        <dbReference type="ChEBI" id="CHEBI:90779"/>
        <dbReference type="EC" id="2.5.1.18"/>
    </reaction>
</comment>
<evidence type="ECO:0000256" key="3">
    <source>
        <dbReference type="ARBA" id="ARBA00022679"/>
    </source>
</evidence>
<dbReference type="PANTHER" id="PTHR44051:SF9">
    <property type="entry name" value="GLUTATHIONE S-TRANSFERASE 1"/>
    <property type="match status" value="1"/>
</dbReference>
<keyword evidence="5" id="KW-0472">Membrane</keyword>
<dbReference type="EMBL" id="KZ613950">
    <property type="protein sequence ID" value="PMD36520.1"/>
    <property type="molecule type" value="Genomic_DNA"/>
</dbReference>
<dbReference type="Pfam" id="PF14497">
    <property type="entry name" value="GST_C_3"/>
    <property type="match status" value="1"/>
</dbReference>